<comment type="caution">
    <text evidence="1">The sequence shown here is derived from an EMBL/GenBank/DDBJ whole genome shotgun (WGS) entry which is preliminary data.</text>
</comment>
<evidence type="ECO:0000313" key="2">
    <source>
        <dbReference type="Proteomes" id="UP001140949"/>
    </source>
</evidence>
<evidence type="ECO:0000313" key="1">
    <source>
        <dbReference type="EMBL" id="KAJ6829284.1"/>
    </source>
</evidence>
<reference evidence="1" key="2">
    <citation type="submission" date="2023-04" db="EMBL/GenBank/DDBJ databases">
        <authorList>
            <person name="Bruccoleri R.E."/>
            <person name="Oakeley E.J."/>
            <person name="Faust A.-M."/>
            <person name="Dessus-Babus S."/>
            <person name="Altorfer M."/>
            <person name="Burckhardt D."/>
            <person name="Oertli M."/>
            <person name="Naumann U."/>
            <person name="Petersen F."/>
            <person name="Wong J."/>
        </authorList>
    </citation>
    <scope>NUCLEOTIDE SEQUENCE</scope>
    <source>
        <strain evidence="1">GSM-AAB239-AS_SAM_17_03QT</strain>
        <tissue evidence="1">Leaf</tissue>
    </source>
</reference>
<proteinExistence type="predicted"/>
<accession>A0AAX6GKU9</accession>
<dbReference type="EMBL" id="JANAVB010018847">
    <property type="protein sequence ID" value="KAJ6829284.1"/>
    <property type="molecule type" value="Genomic_DNA"/>
</dbReference>
<keyword evidence="2" id="KW-1185">Reference proteome</keyword>
<dbReference type="AlphaFoldDB" id="A0AAX6GKU9"/>
<organism evidence="1 2">
    <name type="scientific">Iris pallida</name>
    <name type="common">Sweet iris</name>
    <dbReference type="NCBI Taxonomy" id="29817"/>
    <lineage>
        <taxon>Eukaryota</taxon>
        <taxon>Viridiplantae</taxon>
        <taxon>Streptophyta</taxon>
        <taxon>Embryophyta</taxon>
        <taxon>Tracheophyta</taxon>
        <taxon>Spermatophyta</taxon>
        <taxon>Magnoliopsida</taxon>
        <taxon>Liliopsida</taxon>
        <taxon>Asparagales</taxon>
        <taxon>Iridaceae</taxon>
        <taxon>Iridoideae</taxon>
        <taxon>Irideae</taxon>
        <taxon>Iris</taxon>
    </lineage>
</organism>
<sequence>MEKLFLMTLNITRSGYGIMHGLTRGQGVIGHAILIVRGTSRGGEKICKTEISRTGRGLQCRTKDSKIQCHHRMQQHSLHLHQMQATRTRCCRRGQIKGSKILCHHRMQDHLLLHPIQVTRTRCHPSAKSRVS</sequence>
<reference evidence="1" key="1">
    <citation type="journal article" date="2023" name="GigaByte">
        <title>Genome assembly of the bearded iris, Iris pallida Lam.</title>
        <authorList>
            <person name="Bruccoleri R.E."/>
            <person name="Oakeley E.J."/>
            <person name="Faust A.M.E."/>
            <person name="Altorfer M."/>
            <person name="Dessus-Babus S."/>
            <person name="Burckhardt D."/>
            <person name="Oertli M."/>
            <person name="Naumann U."/>
            <person name="Petersen F."/>
            <person name="Wong J."/>
        </authorList>
    </citation>
    <scope>NUCLEOTIDE SEQUENCE</scope>
    <source>
        <strain evidence="1">GSM-AAB239-AS_SAM_17_03QT</strain>
    </source>
</reference>
<gene>
    <name evidence="1" type="ORF">M6B38_361020</name>
</gene>
<name>A0AAX6GKU9_IRIPA</name>
<dbReference type="Proteomes" id="UP001140949">
    <property type="component" value="Unassembled WGS sequence"/>
</dbReference>
<protein>
    <submittedName>
        <fullName evidence="1">Multiple organellar RNA editing factor 8, chloroplastic/mitochondrial-like</fullName>
    </submittedName>
</protein>